<proteinExistence type="predicted"/>
<accession>A0A0E9V1M6</accession>
<reference evidence="2" key="2">
    <citation type="journal article" date="2015" name="Fish Shellfish Immunol.">
        <title>Early steps in the European eel (Anguilla anguilla)-Vibrio vulnificus interaction in the gills: Role of the RtxA13 toxin.</title>
        <authorList>
            <person name="Callol A."/>
            <person name="Pajuelo D."/>
            <person name="Ebbesson L."/>
            <person name="Teles M."/>
            <person name="MacKenzie S."/>
            <person name="Amaro C."/>
        </authorList>
    </citation>
    <scope>NUCLEOTIDE SEQUENCE</scope>
</reference>
<sequence length="91" mass="10307">MVTVNTPQPERGNGGNIKQQNNPKHYCKDENVNTYLTPSEKECSTLLKCHKRSTFYNTASKLYSFWSSRSVLPTVVVSMNICQYNAALKTT</sequence>
<protein>
    <submittedName>
        <fullName evidence="2">Uncharacterized protein</fullName>
    </submittedName>
</protein>
<dbReference type="EMBL" id="GBXM01037252">
    <property type="protein sequence ID" value="JAH71325.1"/>
    <property type="molecule type" value="Transcribed_RNA"/>
</dbReference>
<organism evidence="2">
    <name type="scientific">Anguilla anguilla</name>
    <name type="common">European freshwater eel</name>
    <name type="synonym">Muraena anguilla</name>
    <dbReference type="NCBI Taxonomy" id="7936"/>
    <lineage>
        <taxon>Eukaryota</taxon>
        <taxon>Metazoa</taxon>
        <taxon>Chordata</taxon>
        <taxon>Craniata</taxon>
        <taxon>Vertebrata</taxon>
        <taxon>Euteleostomi</taxon>
        <taxon>Actinopterygii</taxon>
        <taxon>Neopterygii</taxon>
        <taxon>Teleostei</taxon>
        <taxon>Anguilliformes</taxon>
        <taxon>Anguillidae</taxon>
        <taxon>Anguilla</taxon>
    </lineage>
</organism>
<evidence type="ECO:0000256" key="1">
    <source>
        <dbReference type="SAM" id="MobiDB-lite"/>
    </source>
</evidence>
<feature type="region of interest" description="Disordered" evidence="1">
    <location>
        <begin position="1"/>
        <end position="25"/>
    </location>
</feature>
<dbReference type="AlphaFoldDB" id="A0A0E9V1M6"/>
<evidence type="ECO:0000313" key="2">
    <source>
        <dbReference type="EMBL" id="JAH71325.1"/>
    </source>
</evidence>
<reference evidence="2" key="1">
    <citation type="submission" date="2014-11" db="EMBL/GenBank/DDBJ databases">
        <authorList>
            <person name="Amaro Gonzalez C."/>
        </authorList>
    </citation>
    <scope>NUCLEOTIDE SEQUENCE</scope>
</reference>
<name>A0A0E9V1M6_ANGAN</name>